<name>A0A1B6Q7E4_SORBI</name>
<feature type="compositionally biased region" description="Basic and acidic residues" evidence="1">
    <location>
        <begin position="1"/>
        <end position="10"/>
    </location>
</feature>
<reference evidence="3" key="2">
    <citation type="journal article" date="2018" name="Plant J.">
        <title>The Sorghum bicolor reference genome: improved assembly, gene annotations, a transcriptome atlas, and signatures of genome organization.</title>
        <authorList>
            <person name="McCormick R.F."/>
            <person name="Truong S.K."/>
            <person name="Sreedasyam A."/>
            <person name="Jenkins J."/>
            <person name="Shu S."/>
            <person name="Sims D."/>
            <person name="Kennedy M."/>
            <person name="Amirebrahimi M."/>
            <person name="Weers B.D."/>
            <person name="McKinley B."/>
            <person name="Mattison A."/>
            <person name="Morishige D.T."/>
            <person name="Grimwood J."/>
            <person name="Schmutz J."/>
            <person name="Mullet J.E."/>
        </authorList>
    </citation>
    <scope>NUCLEOTIDE SEQUENCE [LARGE SCALE GENOMIC DNA]</scope>
    <source>
        <strain evidence="3">cv. BTx623</strain>
    </source>
</reference>
<dbReference type="Proteomes" id="UP000000768">
    <property type="component" value="Chromosome 3"/>
</dbReference>
<protein>
    <submittedName>
        <fullName evidence="2">Uncharacterized protein</fullName>
    </submittedName>
</protein>
<reference evidence="2 3" key="1">
    <citation type="journal article" date="2009" name="Nature">
        <title>The Sorghum bicolor genome and the diversification of grasses.</title>
        <authorList>
            <person name="Paterson A.H."/>
            <person name="Bowers J.E."/>
            <person name="Bruggmann R."/>
            <person name="Dubchak I."/>
            <person name="Grimwood J."/>
            <person name="Gundlach H."/>
            <person name="Haberer G."/>
            <person name="Hellsten U."/>
            <person name="Mitros T."/>
            <person name="Poliakov A."/>
            <person name="Schmutz J."/>
            <person name="Spannagl M."/>
            <person name="Tang H."/>
            <person name="Wang X."/>
            <person name="Wicker T."/>
            <person name="Bharti A.K."/>
            <person name="Chapman J."/>
            <person name="Feltus F.A."/>
            <person name="Gowik U."/>
            <person name="Grigoriev I.V."/>
            <person name="Lyons E."/>
            <person name="Maher C.A."/>
            <person name="Martis M."/>
            <person name="Narechania A."/>
            <person name="Otillar R.P."/>
            <person name="Penning B.W."/>
            <person name="Salamov A.A."/>
            <person name="Wang Y."/>
            <person name="Zhang L."/>
            <person name="Carpita N.C."/>
            <person name="Freeling M."/>
            <person name="Gingle A.R."/>
            <person name="Hash C.T."/>
            <person name="Keller B."/>
            <person name="Klein P."/>
            <person name="Kresovich S."/>
            <person name="McCann M.C."/>
            <person name="Ming R."/>
            <person name="Peterson D.G."/>
            <person name="Mehboob-ur-Rahman"/>
            <person name="Ware D."/>
            <person name="Westhoff P."/>
            <person name="Mayer K.F."/>
            <person name="Messing J."/>
            <person name="Rokhsar D.S."/>
        </authorList>
    </citation>
    <scope>NUCLEOTIDE SEQUENCE [LARGE SCALE GENOMIC DNA]</scope>
    <source>
        <strain evidence="3">cv. BTx623</strain>
    </source>
</reference>
<gene>
    <name evidence="2" type="ORF">SORBI_3003G379301</name>
</gene>
<sequence>MPTLSGDRRAPVAGPGRLVATPSRPDRRGALLRSTKSMARHRGRGRITIMPSASALSRRRIARWEIRNQTRPSWFVSHYTCDIRYVSAQDADILKILYL</sequence>
<feature type="region of interest" description="Disordered" evidence="1">
    <location>
        <begin position="1"/>
        <end position="40"/>
    </location>
</feature>
<accession>A0A1B6Q7E4</accession>
<organism evidence="2 3">
    <name type="scientific">Sorghum bicolor</name>
    <name type="common">Sorghum</name>
    <name type="synonym">Sorghum vulgare</name>
    <dbReference type="NCBI Taxonomy" id="4558"/>
    <lineage>
        <taxon>Eukaryota</taxon>
        <taxon>Viridiplantae</taxon>
        <taxon>Streptophyta</taxon>
        <taxon>Embryophyta</taxon>
        <taxon>Tracheophyta</taxon>
        <taxon>Spermatophyta</taxon>
        <taxon>Magnoliopsida</taxon>
        <taxon>Liliopsida</taxon>
        <taxon>Poales</taxon>
        <taxon>Poaceae</taxon>
        <taxon>PACMAD clade</taxon>
        <taxon>Panicoideae</taxon>
        <taxon>Andropogonodae</taxon>
        <taxon>Andropogoneae</taxon>
        <taxon>Sorghinae</taxon>
        <taxon>Sorghum</taxon>
    </lineage>
</organism>
<evidence type="ECO:0000313" key="2">
    <source>
        <dbReference type="EMBL" id="KXG33827.2"/>
    </source>
</evidence>
<keyword evidence="3" id="KW-1185">Reference proteome</keyword>
<dbReference type="AlphaFoldDB" id="A0A1B6Q7E4"/>
<dbReference type="EMBL" id="CM000762">
    <property type="protein sequence ID" value="KXG33827.2"/>
    <property type="molecule type" value="Genomic_DNA"/>
</dbReference>
<dbReference type="InParanoid" id="A0A1B6Q7E4"/>
<proteinExistence type="predicted"/>
<evidence type="ECO:0000256" key="1">
    <source>
        <dbReference type="SAM" id="MobiDB-lite"/>
    </source>
</evidence>
<evidence type="ECO:0000313" key="3">
    <source>
        <dbReference type="Proteomes" id="UP000000768"/>
    </source>
</evidence>
<dbReference type="Gramene" id="KXG33827">
    <property type="protein sequence ID" value="KXG33827"/>
    <property type="gene ID" value="SORBI_3003G379301"/>
</dbReference>